<dbReference type="STRING" id="760192.Halhy_3729"/>
<reference key="2">
    <citation type="submission" date="2011-04" db="EMBL/GenBank/DDBJ databases">
        <title>Complete sequence of chromosome of Haliscomenobacter hydrossis DSM 1100.</title>
        <authorList>
            <consortium name="US DOE Joint Genome Institute (JGI-PGF)"/>
            <person name="Lucas S."/>
            <person name="Han J."/>
            <person name="Lapidus A."/>
            <person name="Bruce D."/>
            <person name="Goodwin L."/>
            <person name="Pitluck S."/>
            <person name="Peters L."/>
            <person name="Kyrpides N."/>
            <person name="Mavromatis K."/>
            <person name="Ivanova N."/>
            <person name="Ovchinnikova G."/>
            <person name="Pagani I."/>
            <person name="Daligault H."/>
            <person name="Detter J.C."/>
            <person name="Han C."/>
            <person name="Land M."/>
            <person name="Hauser L."/>
            <person name="Markowitz V."/>
            <person name="Cheng J.-F."/>
            <person name="Hugenholtz P."/>
            <person name="Woyke T."/>
            <person name="Wu D."/>
            <person name="Verbarg S."/>
            <person name="Frueling A."/>
            <person name="Brambilla E."/>
            <person name="Klenk H.-P."/>
            <person name="Eisen J.A."/>
        </authorList>
    </citation>
    <scope>NUCLEOTIDE SEQUENCE</scope>
    <source>
        <strain>DSM 1100</strain>
    </source>
</reference>
<sequence length="261" mass="30030">MHKEKAYPSNNTSILNSYGFIIALSILLLNDFILKNLYGNWLTGKLSDFAGLFAFSLFFIAFFPKRKQTVLYATGILFIFWKSPFSQPCINFWNNLSIFSIHRVVDYTDLFALLMLPLAGLYSKTVPKVPELKFNPILPMLVACFAFVATSYHSNVMVDKTYTYPFSKDSLETLINTRLIDSVYANFKPDSMATNPDTIRLTVLSGFCFNDLDAYVSIFETREKNVQVKLLSIIHRCPAKKRDSSRLIEELERTVFNQLRR</sequence>
<dbReference type="KEGG" id="hhy:Halhy_3729"/>
<name>F4L0Z4_HALH1</name>
<proteinExistence type="predicted"/>
<dbReference type="HOGENOM" id="CLU_1064630_0_0_10"/>
<evidence type="ECO:0000313" key="3">
    <source>
        <dbReference type="Proteomes" id="UP000008461"/>
    </source>
</evidence>
<dbReference type="RefSeq" id="WP_013766120.1">
    <property type="nucleotide sequence ID" value="NC_015510.1"/>
</dbReference>
<dbReference type="OrthoDB" id="660780at2"/>
<dbReference type="eggNOG" id="ENOG50316WI">
    <property type="taxonomic scope" value="Bacteria"/>
</dbReference>
<feature type="transmembrane region" description="Helical" evidence="1">
    <location>
        <begin position="134"/>
        <end position="152"/>
    </location>
</feature>
<feature type="transmembrane region" description="Helical" evidence="1">
    <location>
        <begin position="104"/>
        <end position="122"/>
    </location>
</feature>
<protein>
    <submittedName>
        <fullName evidence="2">Uncharacterized protein</fullName>
    </submittedName>
</protein>
<keyword evidence="1" id="KW-0812">Transmembrane</keyword>
<evidence type="ECO:0000256" key="1">
    <source>
        <dbReference type="SAM" id="Phobius"/>
    </source>
</evidence>
<evidence type="ECO:0000313" key="2">
    <source>
        <dbReference type="EMBL" id="AEE51581.1"/>
    </source>
</evidence>
<reference evidence="2 3" key="1">
    <citation type="journal article" date="2011" name="Stand. Genomic Sci.">
        <title>Complete genome sequence of Haliscomenobacter hydrossis type strain (O).</title>
        <authorList>
            <consortium name="US DOE Joint Genome Institute (JGI-PGF)"/>
            <person name="Daligault H."/>
            <person name="Lapidus A."/>
            <person name="Zeytun A."/>
            <person name="Nolan M."/>
            <person name="Lucas S."/>
            <person name="Del Rio T.G."/>
            <person name="Tice H."/>
            <person name="Cheng J.F."/>
            <person name="Tapia R."/>
            <person name="Han C."/>
            <person name="Goodwin L."/>
            <person name="Pitluck S."/>
            <person name="Liolios K."/>
            <person name="Pagani I."/>
            <person name="Ivanova N."/>
            <person name="Huntemann M."/>
            <person name="Mavromatis K."/>
            <person name="Mikhailova N."/>
            <person name="Pati A."/>
            <person name="Chen A."/>
            <person name="Palaniappan K."/>
            <person name="Land M."/>
            <person name="Hauser L."/>
            <person name="Brambilla E.M."/>
            <person name="Rohde M."/>
            <person name="Verbarg S."/>
            <person name="Goker M."/>
            <person name="Bristow J."/>
            <person name="Eisen J.A."/>
            <person name="Markowitz V."/>
            <person name="Hugenholtz P."/>
            <person name="Kyrpides N.C."/>
            <person name="Klenk H.P."/>
            <person name="Woyke T."/>
        </authorList>
    </citation>
    <scope>NUCLEOTIDE SEQUENCE [LARGE SCALE GENOMIC DNA]</scope>
    <source>
        <strain evidence="3">ATCC 27775 / DSM 1100 / LMG 10767 / O</strain>
    </source>
</reference>
<feature type="transmembrane region" description="Helical" evidence="1">
    <location>
        <begin position="46"/>
        <end position="64"/>
    </location>
</feature>
<dbReference type="Proteomes" id="UP000008461">
    <property type="component" value="Chromosome"/>
</dbReference>
<dbReference type="AlphaFoldDB" id="F4L0Z4"/>
<keyword evidence="1" id="KW-0472">Membrane</keyword>
<gene>
    <name evidence="2" type="ordered locus">Halhy_3729</name>
</gene>
<dbReference type="EMBL" id="CP002691">
    <property type="protein sequence ID" value="AEE51581.1"/>
    <property type="molecule type" value="Genomic_DNA"/>
</dbReference>
<feature type="transmembrane region" description="Helical" evidence="1">
    <location>
        <begin position="15"/>
        <end position="34"/>
    </location>
</feature>
<accession>F4L0Z4</accession>
<keyword evidence="3" id="KW-1185">Reference proteome</keyword>
<keyword evidence="1" id="KW-1133">Transmembrane helix</keyword>
<organism evidence="2 3">
    <name type="scientific">Haliscomenobacter hydrossis (strain ATCC 27775 / DSM 1100 / LMG 10767 / O)</name>
    <dbReference type="NCBI Taxonomy" id="760192"/>
    <lineage>
        <taxon>Bacteria</taxon>
        <taxon>Pseudomonadati</taxon>
        <taxon>Bacteroidota</taxon>
        <taxon>Saprospiria</taxon>
        <taxon>Saprospirales</taxon>
        <taxon>Haliscomenobacteraceae</taxon>
        <taxon>Haliscomenobacter</taxon>
    </lineage>
</organism>